<dbReference type="AlphaFoldDB" id="N8Y1Q1"/>
<protein>
    <submittedName>
        <fullName evidence="1">Uncharacterized protein</fullName>
    </submittedName>
</protein>
<sequence>MKKHLIENREPEGKLSLEMVEKFFDFHINDLKNPD</sequence>
<dbReference type="Proteomes" id="UP000018438">
    <property type="component" value="Unassembled WGS sequence"/>
</dbReference>
<dbReference type="HOGENOM" id="CLU_3362754_0_0_6"/>
<comment type="caution">
    <text evidence="1">The sequence shown here is derived from an EMBL/GenBank/DDBJ whole genome shotgun (WGS) entry which is preliminary data.</text>
</comment>
<evidence type="ECO:0000313" key="1">
    <source>
        <dbReference type="EMBL" id="ENV13225.1"/>
    </source>
</evidence>
<proteinExistence type="predicted"/>
<name>N8Y1Q1_9GAMM</name>
<dbReference type="EMBL" id="APPI01000016">
    <property type="protein sequence ID" value="ENV13225.1"/>
    <property type="molecule type" value="Genomic_DNA"/>
</dbReference>
<keyword evidence="2" id="KW-1185">Reference proteome</keyword>
<gene>
    <name evidence="1" type="ORF">F965_01898</name>
</gene>
<reference evidence="1 2" key="1">
    <citation type="submission" date="2013-02" db="EMBL/GenBank/DDBJ databases">
        <title>The Genome Sequence of Acinetobacter schindleri NIPH 900.</title>
        <authorList>
            <consortium name="The Broad Institute Genome Sequencing Platform"/>
            <consortium name="The Broad Institute Genome Sequencing Center for Infectious Disease"/>
            <person name="Cerqueira G."/>
            <person name="Feldgarden M."/>
            <person name="Courvalin P."/>
            <person name="Perichon B."/>
            <person name="Grillot-Courvalin C."/>
            <person name="Clermont D."/>
            <person name="Rocha E."/>
            <person name="Yoon E.-J."/>
            <person name="Nemec A."/>
            <person name="Walker B."/>
            <person name="Young S.K."/>
            <person name="Zeng Q."/>
            <person name="Gargeya S."/>
            <person name="Fitzgerald M."/>
            <person name="Haas B."/>
            <person name="Abouelleil A."/>
            <person name="Alvarado L."/>
            <person name="Arachchi H.M."/>
            <person name="Berlin A.M."/>
            <person name="Chapman S.B."/>
            <person name="Dewar J."/>
            <person name="Goldberg J."/>
            <person name="Griggs A."/>
            <person name="Gujja S."/>
            <person name="Hansen M."/>
            <person name="Howarth C."/>
            <person name="Imamovic A."/>
            <person name="Larimer J."/>
            <person name="McCowan C."/>
            <person name="Murphy C."/>
            <person name="Neiman D."/>
            <person name="Pearson M."/>
            <person name="Priest M."/>
            <person name="Roberts A."/>
            <person name="Saif S."/>
            <person name="Shea T."/>
            <person name="Sisk P."/>
            <person name="Sykes S."/>
            <person name="Wortman J."/>
            <person name="Nusbaum C."/>
            <person name="Birren B."/>
        </authorList>
    </citation>
    <scope>NUCLEOTIDE SEQUENCE [LARGE SCALE GENOMIC DNA]</scope>
    <source>
        <strain evidence="1 2">NIPH 900</strain>
    </source>
</reference>
<evidence type="ECO:0000313" key="2">
    <source>
        <dbReference type="Proteomes" id="UP000018438"/>
    </source>
</evidence>
<organism evidence="1 2">
    <name type="scientific">Acinetobacter schindleri NIPH 900</name>
    <dbReference type="NCBI Taxonomy" id="1217675"/>
    <lineage>
        <taxon>Bacteria</taxon>
        <taxon>Pseudomonadati</taxon>
        <taxon>Pseudomonadota</taxon>
        <taxon>Gammaproteobacteria</taxon>
        <taxon>Moraxellales</taxon>
        <taxon>Moraxellaceae</taxon>
        <taxon>Acinetobacter</taxon>
    </lineage>
</organism>
<accession>N8Y1Q1</accession>